<gene>
    <name evidence="1" type="ORF">MGALLINA_00040</name>
</gene>
<evidence type="ECO:0000313" key="2">
    <source>
        <dbReference type="Proteomes" id="UP000076983"/>
    </source>
</evidence>
<accession>A0A168RRN2</accession>
<comment type="caution">
    <text evidence="1">The sequence shown here is derived from an EMBL/GenBank/DDBJ whole genome shotgun (WGS) entry which is preliminary data.</text>
</comment>
<organism evidence="1 2">
    <name type="scientific">Mycoplasmopsis gallinarum</name>
    <dbReference type="NCBI Taxonomy" id="29557"/>
    <lineage>
        <taxon>Bacteria</taxon>
        <taxon>Bacillati</taxon>
        <taxon>Mycoplasmatota</taxon>
        <taxon>Mycoplasmoidales</taxon>
        <taxon>Metamycoplasmataceae</taxon>
        <taxon>Mycoplasmopsis</taxon>
    </lineage>
</organism>
<dbReference type="PATRIC" id="fig|29557.3.peg.70"/>
<dbReference type="AlphaFoldDB" id="A0A168RRN2"/>
<dbReference type="EMBL" id="LVLH01000003">
    <property type="protein sequence ID" value="OAB49220.1"/>
    <property type="molecule type" value="Genomic_DNA"/>
</dbReference>
<keyword evidence="2" id="KW-1185">Reference proteome</keyword>
<name>A0A168RRN2_9BACT</name>
<evidence type="ECO:0000313" key="1">
    <source>
        <dbReference type="EMBL" id="OAB49220.1"/>
    </source>
</evidence>
<proteinExistence type="predicted"/>
<dbReference type="STRING" id="29557.MGALLINA_00040"/>
<dbReference type="Proteomes" id="UP000076983">
    <property type="component" value="Unassembled WGS sequence"/>
</dbReference>
<sequence length="604" mass="69689">MKKTKRILGLACALVAVPVVGLGSALIFMHNKKEQTNNSPKQSLYLNKLEAKTNEAKTIWKNNRKNLSNDLVKKLINKLNFAVQLNKLKKVDNQEIQNLLIDLTILNLEMNLSVEAKTTGKIATENKEIAKLFNETALKNKAKEALETLSSKTKANPEAFNDNLAEFLNSLKDLYVQQLNLNTELDLIINEYEEQNLNNIAFFGSQYSNKLLENVTQKINNFRYNNDYTLTEFELFKEAYLAIANNVLNLKRSTNDNQFRENYVSLANQLIYVKEQIIKNSTLTEQQISSVSEFIEGLYSAIINNFDLLTTNNGILLESINYYLNRIQRMLSLLSSDKETIKSTFRNLYESINTFGKANFSPYYYMRLEAFINDAEIKFYSDDQNIDFVTEYFELLKNYSLVSLMNEQFNSFQQKLLSLRLDSLDNVYISIDDYLKYIEGMRHLEINSITDFINQAKNYEAEFANQINLLNLNVFQLTYLNQTLNTFSQNKELFSDDQNQKLSQLLENNINIKSTLYDQKAVANLIKENTTLSLELLPLVKNDKIAKLNEIIAKETTSETNKKQAQKFIELLSADTIDQTILAFNRLNLIIENFLQTINNSEGN</sequence>
<reference evidence="1 2" key="1">
    <citation type="submission" date="2016-03" db="EMBL/GenBank/DDBJ databases">
        <title>Genome sequence of Mycoplasma gallinarum strain Mgn_IPT.</title>
        <authorList>
            <person name="Yacoub E."/>
            <person name="Sirand-Pugnet P."/>
            <person name="Barre A."/>
            <person name="Maurier F."/>
            <person name="Blanchard A."/>
            <person name="Ben Abdelmoumen B.M."/>
        </authorList>
    </citation>
    <scope>NUCLEOTIDE SEQUENCE [LARGE SCALE GENOMIC DNA]</scope>
    <source>
        <strain evidence="1 2">Mgn_IPT</strain>
    </source>
</reference>
<dbReference type="RefSeq" id="WP_063625777.1">
    <property type="nucleotide sequence ID" value="NZ_LVLH01000003.1"/>
</dbReference>
<protein>
    <submittedName>
        <fullName evidence="1">Uncharacterized protein</fullName>
    </submittedName>
</protein>